<gene>
    <name evidence="1" type="ORF">N656DRAFT_786590</name>
</gene>
<proteinExistence type="predicted"/>
<dbReference type="AlphaFoldDB" id="A0AAN6TKH9"/>
<dbReference type="RefSeq" id="XP_064673683.1">
    <property type="nucleotide sequence ID" value="XM_064816540.1"/>
</dbReference>
<evidence type="ECO:0008006" key="3">
    <source>
        <dbReference type="Google" id="ProtNLM"/>
    </source>
</evidence>
<dbReference type="EMBL" id="MU853333">
    <property type="protein sequence ID" value="KAK4116113.1"/>
    <property type="molecule type" value="Genomic_DNA"/>
</dbReference>
<name>A0AAN6TKH9_9PEZI</name>
<dbReference type="PANTHER" id="PTHR36847:SF1">
    <property type="entry name" value="AMIDOLIGASE ENZYME"/>
    <property type="match status" value="1"/>
</dbReference>
<dbReference type="Pfam" id="PF12224">
    <property type="entry name" value="Amidoligase_2"/>
    <property type="match status" value="1"/>
</dbReference>
<sequence length="396" mass="44812">MPYIHITARDYHGHHWTGSSAHHQGSQLEEPSRVETPDFRFCVELGLVIRSRHVDHQNVSSLEVELSKQLTRAGIPNHIAGPDPSISSVSSREWTVTRDLCIPSRPKDHHFGIKLVSPFYRFSHRPHAWQSGLRRLMHTLNEHFELTTSHQCFTHVHVVPASGYWTLGQAKALAKSSLYFERCLDALVPPYRRRSVWAKSNRHNAYFGELSMAQCFERIDAQTTIEGLGLRMNWCSAVSPTGVALGKAHDGVDFQHDAYRWSFVNLNEGDGFGTVEFRQPPGSTSASEAITWVMLVGCLARLSCGLGHSLEPRHTAKLKSLGEWLVYEAKWSDIPNKGLLKDLLKQAVPVARTPGTIPGLDADAITIDEDQRLRWKERDRNIAVEKYRRHLKHISS</sequence>
<reference evidence="1" key="2">
    <citation type="submission" date="2023-05" db="EMBL/GenBank/DDBJ databases">
        <authorList>
            <consortium name="Lawrence Berkeley National Laboratory"/>
            <person name="Steindorff A."/>
            <person name="Hensen N."/>
            <person name="Bonometti L."/>
            <person name="Westerberg I."/>
            <person name="Brannstrom I.O."/>
            <person name="Guillou S."/>
            <person name="Cros-Aarteil S."/>
            <person name="Calhoun S."/>
            <person name="Haridas S."/>
            <person name="Kuo A."/>
            <person name="Mondo S."/>
            <person name="Pangilinan J."/>
            <person name="Riley R."/>
            <person name="Labutti K."/>
            <person name="Andreopoulos B."/>
            <person name="Lipzen A."/>
            <person name="Chen C."/>
            <person name="Yanf M."/>
            <person name="Daum C."/>
            <person name="Ng V."/>
            <person name="Clum A."/>
            <person name="Ohm R."/>
            <person name="Martin F."/>
            <person name="Silar P."/>
            <person name="Natvig D."/>
            <person name="Lalanne C."/>
            <person name="Gautier V."/>
            <person name="Ament-Velasquez S.L."/>
            <person name="Kruys A."/>
            <person name="Hutchinson M.I."/>
            <person name="Powell A.J."/>
            <person name="Barry K."/>
            <person name="Miller A.N."/>
            <person name="Grigoriev I.V."/>
            <person name="Debuchy R."/>
            <person name="Gladieux P."/>
            <person name="Thoren M.H."/>
            <person name="Johannesson H."/>
        </authorList>
    </citation>
    <scope>NUCLEOTIDE SEQUENCE</scope>
    <source>
        <strain evidence="1">CBS 508.74</strain>
    </source>
</reference>
<evidence type="ECO:0000313" key="2">
    <source>
        <dbReference type="Proteomes" id="UP001302812"/>
    </source>
</evidence>
<accession>A0AAN6TKH9</accession>
<keyword evidence="2" id="KW-1185">Reference proteome</keyword>
<evidence type="ECO:0000313" key="1">
    <source>
        <dbReference type="EMBL" id="KAK4116113.1"/>
    </source>
</evidence>
<dbReference type="GeneID" id="89940665"/>
<dbReference type="PANTHER" id="PTHR36847">
    <property type="entry name" value="AMIDOLIGASE ENZYME"/>
    <property type="match status" value="1"/>
</dbReference>
<comment type="caution">
    <text evidence="1">The sequence shown here is derived from an EMBL/GenBank/DDBJ whole genome shotgun (WGS) entry which is preliminary data.</text>
</comment>
<protein>
    <recommendedName>
        <fullName evidence="3">Amidoligase enzyme</fullName>
    </recommendedName>
</protein>
<organism evidence="1 2">
    <name type="scientific">Canariomyces notabilis</name>
    <dbReference type="NCBI Taxonomy" id="2074819"/>
    <lineage>
        <taxon>Eukaryota</taxon>
        <taxon>Fungi</taxon>
        <taxon>Dikarya</taxon>
        <taxon>Ascomycota</taxon>
        <taxon>Pezizomycotina</taxon>
        <taxon>Sordariomycetes</taxon>
        <taxon>Sordariomycetidae</taxon>
        <taxon>Sordariales</taxon>
        <taxon>Chaetomiaceae</taxon>
        <taxon>Canariomyces</taxon>
    </lineage>
</organism>
<dbReference type="Proteomes" id="UP001302812">
    <property type="component" value="Unassembled WGS sequence"/>
</dbReference>
<dbReference type="InterPro" id="IPR022025">
    <property type="entry name" value="Amidoligase_2"/>
</dbReference>
<reference evidence="1" key="1">
    <citation type="journal article" date="2023" name="Mol. Phylogenet. Evol.">
        <title>Genome-scale phylogeny and comparative genomics of the fungal order Sordariales.</title>
        <authorList>
            <person name="Hensen N."/>
            <person name="Bonometti L."/>
            <person name="Westerberg I."/>
            <person name="Brannstrom I.O."/>
            <person name="Guillou S."/>
            <person name="Cros-Aarteil S."/>
            <person name="Calhoun S."/>
            <person name="Haridas S."/>
            <person name="Kuo A."/>
            <person name="Mondo S."/>
            <person name="Pangilinan J."/>
            <person name="Riley R."/>
            <person name="LaButti K."/>
            <person name="Andreopoulos B."/>
            <person name="Lipzen A."/>
            <person name="Chen C."/>
            <person name="Yan M."/>
            <person name="Daum C."/>
            <person name="Ng V."/>
            <person name="Clum A."/>
            <person name="Steindorff A."/>
            <person name="Ohm R.A."/>
            <person name="Martin F."/>
            <person name="Silar P."/>
            <person name="Natvig D.O."/>
            <person name="Lalanne C."/>
            <person name="Gautier V."/>
            <person name="Ament-Velasquez S.L."/>
            <person name="Kruys A."/>
            <person name="Hutchinson M.I."/>
            <person name="Powell A.J."/>
            <person name="Barry K."/>
            <person name="Miller A.N."/>
            <person name="Grigoriev I.V."/>
            <person name="Debuchy R."/>
            <person name="Gladieux P."/>
            <person name="Hiltunen Thoren M."/>
            <person name="Johannesson H."/>
        </authorList>
    </citation>
    <scope>NUCLEOTIDE SEQUENCE</scope>
    <source>
        <strain evidence="1">CBS 508.74</strain>
    </source>
</reference>